<reference evidence="4" key="1">
    <citation type="submission" date="2025-08" db="UniProtKB">
        <authorList>
            <consortium name="RefSeq"/>
        </authorList>
    </citation>
    <scope>IDENTIFICATION</scope>
    <source>
        <tissue evidence="4">Spleen</tissue>
    </source>
</reference>
<sequence length="260" mass="29787">MKSRLIRLPGLEGQAPGVPRGEEEVGRFLAALVILCKEPAAAAMQPPEAGRPVIQFRHCGRDIYCFRVPDLCPVCQQPVSFRKLDEAPVSIATPLIHGHQEQCVFLLRPTRGTFLRDYDGNADLHVGITNTRGIVYNYNEQGVHRDEVGWEQSISIPLLQPNMFGLMDQWDKYLEDFSATDAWSPNRYEEHCHNCYTYALTFINYILTSEGKHQLDKDEFTEKFVVPKTRRASKYITLYRAIEEHGFYIIDHLDSDTNLP</sequence>
<dbReference type="Proteomes" id="UP000515140">
    <property type="component" value="Unplaced"/>
</dbReference>
<feature type="domain" description="MKRN2 opposite strand protein-like C-terminal" evidence="1">
    <location>
        <begin position="88"/>
        <end position="242"/>
    </location>
</feature>
<dbReference type="Pfam" id="PF22795">
    <property type="entry name" value="DUF4796_N"/>
    <property type="match status" value="1"/>
</dbReference>
<evidence type="ECO:0000313" key="4">
    <source>
        <dbReference type="RefSeq" id="XP_020836741.1"/>
    </source>
</evidence>
<name>A0A6P5JWW6_PHACI</name>
<dbReference type="CTD" id="100129480"/>
<keyword evidence="3" id="KW-1185">Reference proteome</keyword>
<evidence type="ECO:0000259" key="1">
    <source>
        <dbReference type="Pfam" id="PF16044"/>
    </source>
</evidence>
<proteinExistence type="predicted"/>
<dbReference type="GeneID" id="110204891"/>
<dbReference type="InterPro" id="IPR032016">
    <property type="entry name" value="MKRN2OS-like"/>
</dbReference>
<dbReference type="RefSeq" id="XP_020836741.1">
    <property type="nucleotide sequence ID" value="XM_020981082.1"/>
</dbReference>
<organism evidence="3 4">
    <name type="scientific">Phascolarctos cinereus</name>
    <name type="common">Koala</name>
    <dbReference type="NCBI Taxonomy" id="38626"/>
    <lineage>
        <taxon>Eukaryota</taxon>
        <taxon>Metazoa</taxon>
        <taxon>Chordata</taxon>
        <taxon>Craniata</taxon>
        <taxon>Vertebrata</taxon>
        <taxon>Euteleostomi</taxon>
        <taxon>Mammalia</taxon>
        <taxon>Metatheria</taxon>
        <taxon>Diprotodontia</taxon>
        <taxon>Phascolarctidae</taxon>
        <taxon>Phascolarctos</taxon>
    </lineage>
</organism>
<dbReference type="FunCoup" id="A0A6P5JWW6">
    <property type="interactions" value="11"/>
</dbReference>
<dbReference type="PANTHER" id="PTHR33963">
    <property type="entry name" value="MKRN2 OPPOSITE STRAND PROTEIN"/>
    <property type="match status" value="1"/>
</dbReference>
<accession>A0A6P5JWW6</accession>
<dbReference type="AlphaFoldDB" id="A0A6P5JWW6"/>
<evidence type="ECO:0000259" key="2">
    <source>
        <dbReference type="Pfam" id="PF22795"/>
    </source>
</evidence>
<dbReference type="InterPro" id="IPR053921">
    <property type="entry name" value="MKRN2OS-like_C"/>
</dbReference>
<dbReference type="OMA" id="PNMYGMM"/>
<dbReference type="KEGG" id="pcw:110204891"/>
<dbReference type="PANTHER" id="PTHR33963:SF2">
    <property type="entry name" value="MKRN2 OPPOSITE STRAND PROTEIN"/>
    <property type="match status" value="1"/>
</dbReference>
<evidence type="ECO:0000313" key="3">
    <source>
        <dbReference type="Proteomes" id="UP000515140"/>
    </source>
</evidence>
<gene>
    <name evidence="4" type="primary">MKRN2OS</name>
</gene>
<dbReference type="Pfam" id="PF16044">
    <property type="entry name" value="DUF4796_C"/>
    <property type="match status" value="1"/>
</dbReference>
<protein>
    <submittedName>
        <fullName evidence="4">MKRN2 opposite strand protein</fullName>
    </submittedName>
</protein>
<dbReference type="InParanoid" id="A0A6P5JWW6"/>
<feature type="domain" description="MKRN2 opposite strand protein-like N-terminal" evidence="2">
    <location>
        <begin position="51"/>
        <end position="78"/>
    </location>
</feature>
<dbReference type="InterPro" id="IPR053922">
    <property type="entry name" value="MKRN2OS-like_N"/>
</dbReference>